<dbReference type="Gene3D" id="1.20.1280.50">
    <property type="match status" value="1"/>
</dbReference>
<dbReference type="Gene3D" id="3.40.1000.30">
    <property type="match status" value="1"/>
</dbReference>
<dbReference type="SMART" id="SM00256">
    <property type="entry name" value="FBOX"/>
    <property type="match status" value="1"/>
</dbReference>
<dbReference type="PROSITE" id="PS50181">
    <property type="entry name" value="FBOX"/>
    <property type="match status" value="1"/>
</dbReference>
<dbReference type="Proteomes" id="UP000504607">
    <property type="component" value="Chromosome 1"/>
</dbReference>
<dbReference type="InterPro" id="IPR036047">
    <property type="entry name" value="F-box-like_dom_sf"/>
</dbReference>
<feature type="domain" description="F-box" evidence="1">
    <location>
        <begin position="156"/>
        <end position="202"/>
    </location>
</feature>
<evidence type="ECO:0000313" key="2">
    <source>
        <dbReference type="Proteomes" id="UP000504607"/>
    </source>
</evidence>
<dbReference type="RefSeq" id="XP_010904578.2">
    <property type="nucleotide sequence ID" value="XM_010906276.3"/>
</dbReference>
<keyword evidence="2" id="KW-1185">Reference proteome</keyword>
<proteinExistence type="predicted"/>
<dbReference type="CDD" id="cd22165">
    <property type="entry name" value="F-box_AtSKIP22-like"/>
    <property type="match status" value="1"/>
</dbReference>
<evidence type="ECO:0000259" key="1">
    <source>
        <dbReference type="PROSITE" id="PS50181"/>
    </source>
</evidence>
<protein>
    <submittedName>
        <fullName evidence="3">F-box protein At1g23770</fullName>
    </submittedName>
</protein>
<name>A0A6I9Q806_ELAGV</name>
<dbReference type="InParanoid" id="A0A6I9Q806"/>
<dbReference type="Pfam" id="PF12937">
    <property type="entry name" value="F-box-like"/>
    <property type="match status" value="1"/>
</dbReference>
<organism evidence="2 3">
    <name type="scientific">Elaeis guineensis var. tenera</name>
    <name type="common">Oil palm</name>
    <dbReference type="NCBI Taxonomy" id="51953"/>
    <lineage>
        <taxon>Eukaryota</taxon>
        <taxon>Viridiplantae</taxon>
        <taxon>Streptophyta</taxon>
        <taxon>Embryophyta</taxon>
        <taxon>Tracheophyta</taxon>
        <taxon>Spermatophyta</taxon>
        <taxon>Magnoliopsida</taxon>
        <taxon>Liliopsida</taxon>
        <taxon>Arecaceae</taxon>
        <taxon>Arecoideae</taxon>
        <taxon>Cocoseae</taxon>
        <taxon>Elaeidinae</taxon>
        <taxon>Elaeis</taxon>
    </lineage>
</organism>
<evidence type="ECO:0000313" key="3">
    <source>
        <dbReference type="RefSeq" id="XP_010904578.2"/>
    </source>
</evidence>
<gene>
    <name evidence="3" type="primary">LOC105031967</name>
</gene>
<sequence>MRVMTDEKAKSKGNLGRLVIAVHAVFLDCGFVLADAGEPLLPDGWHSPSATVSVRYTLPKLLSPLPPESNGTAVVLSFSATALDDVSINGSLDQPDSRIYRISFDISKLAGPLIKSMHGMNEKEEKKVLKLWRTVSDELSRPLLIEICSKNGLPVPYSLMSLPTDLKTRILDFLPGVDLARMQCVCAEWKQLASSDQLWKQKFEEEFGSWAVDSATWKEIARYWGLVNDTWKEKYATGWMAMRWNDANNVGGPLPRFQSLRRGPSMISFLLGPSRSLQPPPYRNPWRTDGHRLVLFHSSSTFAPIVPFPCPLGHGVWFNW</sequence>
<dbReference type="SUPFAM" id="SSF81383">
    <property type="entry name" value="F-box domain"/>
    <property type="match status" value="1"/>
</dbReference>
<dbReference type="InterPro" id="IPR001810">
    <property type="entry name" value="F-box_dom"/>
</dbReference>
<dbReference type="OrthoDB" id="101791at2759"/>
<accession>A0A6I9Q806</accession>
<dbReference type="AlphaFoldDB" id="A0A6I9Q806"/>
<dbReference type="PANTHER" id="PTHR47602">
    <property type="entry name" value="F-BOX PROTEIN SKIP22"/>
    <property type="match status" value="1"/>
</dbReference>
<dbReference type="KEGG" id="egu:105031967"/>
<dbReference type="PANTHER" id="PTHR47602:SF2">
    <property type="entry name" value="F-BOX PROTEIN SKIP22"/>
    <property type="match status" value="1"/>
</dbReference>
<dbReference type="FunCoup" id="A0A6I9Q806">
    <property type="interactions" value="28"/>
</dbReference>
<reference evidence="3" key="1">
    <citation type="submission" date="2025-08" db="UniProtKB">
        <authorList>
            <consortium name="RefSeq"/>
        </authorList>
    </citation>
    <scope>IDENTIFICATION</scope>
</reference>